<gene>
    <name evidence="6" type="ORF">CC117_15905</name>
</gene>
<dbReference type="InterPro" id="IPR044878">
    <property type="entry name" value="UbiA_sf"/>
</dbReference>
<feature type="transmembrane region" description="Helical" evidence="5">
    <location>
        <begin position="99"/>
        <end position="120"/>
    </location>
</feature>
<feature type="transmembrane region" description="Helical" evidence="5">
    <location>
        <begin position="126"/>
        <end position="144"/>
    </location>
</feature>
<comment type="subcellular location">
    <subcellularLocation>
        <location evidence="1">Membrane</location>
        <topology evidence="1">Multi-pass membrane protein</topology>
    </subcellularLocation>
</comment>
<reference evidence="7" key="1">
    <citation type="submission" date="2016-07" db="EMBL/GenBank/DDBJ databases">
        <title>Sequence Frankia sp. strain CcI1.17.</title>
        <authorList>
            <person name="Ghodhbane-Gtari F."/>
            <person name="Swanson E."/>
            <person name="Gueddou A."/>
            <person name="Morris K."/>
            <person name="Hezbri K."/>
            <person name="Ktari A."/>
            <person name="Nouioui I."/>
            <person name="Abebe-Akele F."/>
            <person name="Simpson S."/>
            <person name="Thomas K."/>
            <person name="Gtari M."/>
            <person name="Tisa L.S."/>
            <person name="Hurst S."/>
        </authorList>
    </citation>
    <scope>NUCLEOTIDE SEQUENCE [LARGE SCALE GENOMIC DNA]</scope>
    <source>
        <strain evidence="7">Cc1.17</strain>
    </source>
</reference>
<keyword evidence="3 5" id="KW-1133">Transmembrane helix</keyword>
<dbReference type="InterPro" id="IPR000537">
    <property type="entry name" value="UbiA_prenyltransferase"/>
</dbReference>
<name>A0A1S1QYA3_9ACTN</name>
<feature type="transmembrane region" description="Helical" evidence="5">
    <location>
        <begin position="245"/>
        <end position="263"/>
    </location>
</feature>
<evidence type="ECO:0000313" key="6">
    <source>
        <dbReference type="EMBL" id="OHV38042.1"/>
    </source>
</evidence>
<evidence type="ECO:0000256" key="5">
    <source>
        <dbReference type="SAM" id="Phobius"/>
    </source>
</evidence>
<sequence>MGLPPARCGVKRVPTTATPADTGRFAALVRACHPEPTAAVTLFATALAISSGRSASGIAAVAAAVFTGQLSIGWSNDVIDQERDAAGGRTEKPIAAGGVAPGPVTLACMVALVACVPLSFASGGPAGWTHLCAVASAWVYNLGLKGTRLSVLPYALSFALLPAFVALGLPDHPAPPWWLPLAGALLGSGAHFANALPDLATDARTGVRGLPQHLGAAGSRRSAALLLATGSAVAVLGPADLSPWRVAVLVAVTALTVLGLRLGDRHAFRIAMAVAALDVALVVAAGTYLT</sequence>
<organism evidence="6 7">
    <name type="scientific">Parafrankia colletiae</name>
    <dbReference type="NCBI Taxonomy" id="573497"/>
    <lineage>
        <taxon>Bacteria</taxon>
        <taxon>Bacillati</taxon>
        <taxon>Actinomycetota</taxon>
        <taxon>Actinomycetes</taxon>
        <taxon>Frankiales</taxon>
        <taxon>Frankiaceae</taxon>
        <taxon>Parafrankia</taxon>
    </lineage>
</organism>
<dbReference type="RefSeq" id="WP_071084345.1">
    <property type="nucleotide sequence ID" value="NZ_MBLM01000110.1"/>
</dbReference>
<dbReference type="EMBL" id="MBLM01000110">
    <property type="protein sequence ID" value="OHV38042.1"/>
    <property type="molecule type" value="Genomic_DNA"/>
</dbReference>
<dbReference type="CDD" id="cd13956">
    <property type="entry name" value="PT_UbiA"/>
    <property type="match status" value="1"/>
</dbReference>
<keyword evidence="4 5" id="KW-0472">Membrane</keyword>
<evidence type="ECO:0000256" key="4">
    <source>
        <dbReference type="ARBA" id="ARBA00023136"/>
    </source>
</evidence>
<dbReference type="Pfam" id="PF01040">
    <property type="entry name" value="UbiA"/>
    <property type="match status" value="1"/>
</dbReference>
<dbReference type="OrthoDB" id="3212588at2"/>
<dbReference type="Gene3D" id="1.10.357.140">
    <property type="entry name" value="UbiA prenyltransferase"/>
    <property type="match status" value="1"/>
</dbReference>
<protein>
    <recommendedName>
        <fullName evidence="8">4-hydroxybenzoate polyprenyltransferase-like prenyltransferase</fullName>
    </recommendedName>
</protein>
<feature type="transmembrane region" description="Helical" evidence="5">
    <location>
        <begin position="151"/>
        <end position="169"/>
    </location>
</feature>
<dbReference type="Proteomes" id="UP000179627">
    <property type="component" value="Unassembled WGS sequence"/>
</dbReference>
<evidence type="ECO:0008006" key="8">
    <source>
        <dbReference type="Google" id="ProtNLM"/>
    </source>
</evidence>
<evidence type="ECO:0000256" key="3">
    <source>
        <dbReference type="ARBA" id="ARBA00022989"/>
    </source>
</evidence>
<comment type="caution">
    <text evidence="6">The sequence shown here is derived from an EMBL/GenBank/DDBJ whole genome shotgun (WGS) entry which is preliminary data.</text>
</comment>
<feature type="transmembrane region" description="Helical" evidence="5">
    <location>
        <begin position="270"/>
        <end position="289"/>
    </location>
</feature>
<proteinExistence type="predicted"/>
<keyword evidence="2 5" id="KW-0812">Transmembrane</keyword>
<evidence type="ECO:0000256" key="1">
    <source>
        <dbReference type="ARBA" id="ARBA00004141"/>
    </source>
</evidence>
<dbReference type="GO" id="GO:0016765">
    <property type="term" value="F:transferase activity, transferring alkyl or aryl (other than methyl) groups"/>
    <property type="evidence" value="ECO:0007669"/>
    <property type="project" value="InterPro"/>
</dbReference>
<keyword evidence="7" id="KW-1185">Reference proteome</keyword>
<evidence type="ECO:0000313" key="7">
    <source>
        <dbReference type="Proteomes" id="UP000179627"/>
    </source>
</evidence>
<dbReference type="GO" id="GO:0016020">
    <property type="term" value="C:membrane"/>
    <property type="evidence" value="ECO:0007669"/>
    <property type="project" value="UniProtKB-SubCell"/>
</dbReference>
<evidence type="ECO:0000256" key="2">
    <source>
        <dbReference type="ARBA" id="ARBA00022692"/>
    </source>
</evidence>
<dbReference type="AlphaFoldDB" id="A0A1S1QYA3"/>
<accession>A0A1S1QYA3</accession>